<protein>
    <submittedName>
        <fullName evidence="1">Uncharacterized protein</fullName>
    </submittedName>
</protein>
<dbReference type="EMBL" id="UAQE01000004">
    <property type="protein sequence ID" value="SPU38885.1"/>
    <property type="molecule type" value="Genomic_DNA"/>
</dbReference>
<sequence>MTVLQEVFDHYLNIKFNRGLPALQMKDFEYVLLEDTSAELFFIDHEQGTFLEWAEAFQPQNPHYVQKPDWQPMLTSCFKQLDVYDEQVCYYLLYTINATTRIIPRNPYNKMNDFMKNYCFFQLAQLEHVTILNKEQKQQLKDFLFFFYLYSHPVNEETLYAFSFKEGTLIHAKTNINMEQYFSHYHDYICQHKHDRTLLTTHEINACKKLTIELLRSIEGKSKRLVMPFEDGIEYLHLINNVDDFLHMFNQNNKAFYQLLHSFLFDHQSNPYREYCFSMLLQNYVTYILTFHFDDLIQLIAYFHDLPSIGRMIINKIFVDTIFMQKILKEANININNYPTIIEFFDEDARSIYLDAQ</sequence>
<evidence type="ECO:0000313" key="1">
    <source>
        <dbReference type="EMBL" id="SPU38885.1"/>
    </source>
</evidence>
<name>A0A2X1BSF4_9BACI</name>
<dbReference type="RefSeq" id="WP_112118670.1">
    <property type="nucleotide sequence ID" value="NZ_UAQE01000004.1"/>
</dbReference>
<dbReference type="AlphaFoldDB" id="A0A2X1BSF4"/>
<organism evidence="1 2">
    <name type="scientific">Lysinibacillus capsici</name>
    <dbReference type="NCBI Taxonomy" id="2115968"/>
    <lineage>
        <taxon>Bacteria</taxon>
        <taxon>Bacillati</taxon>
        <taxon>Bacillota</taxon>
        <taxon>Bacilli</taxon>
        <taxon>Bacillales</taxon>
        <taxon>Bacillaceae</taxon>
        <taxon>Lysinibacillus</taxon>
    </lineage>
</organism>
<proteinExistence type="predicted"/>
<dbReference type="Proteomes" id="UP000251431">
    <property type="component" value="Unassembled WGS sequence"/>
</dbReference>
<accession>A0A2X1BSF4</accession>
<evidence type="ECO:0000313" key="2">
    <source>
        <dbReference type="Proteomes" id="UP000251431"/>
    </source>
</evidence>
<gene>
    <name evidence="1" type="ORF">NCTC7582_04855</name>
</gene>
<reference evidence="1 2" key="1">
    <citation type="submission" date="2018-06" db="EMBL/GenBank/DDBJ databases">
        <authorList>
            <consortium name="Pathogen Informatics"/>
            <person name="Doyle S."/>
        </authorList>
    </citation>
    <scope>NUCLEOTIDE SEQUENCE [LARGE SCALE GENOMIC DNA]</scope>
    <source>
        <strain evidence="1 2">NCTC7582</strain>
    </source>
</reference>